<name>A0A392UVS0_9FABA</name>
<protein>
    <submittedName>
        <fullName evidence="1">Uncharacterized protein</fullName>
    </submittedName>
</protein>
<reference evidence="1 2" key="1">
    <citation type="journal article" date="2018" name="Front. Plant Sci.">
        <title>Red Clover (Trifolium pratense) and Zigzag Clover (T. medium) - A Picture of Genomic Similarities and Differences.</title>
        <authorList>
            <person name="Dluhosova J."/>
            <person name="Istvanek J."/>
            <person name="Nedelnik J."/>
            <person name="Repkova J."/>
        </authorList>
    </citation>
    <scope>NUCLEOTIDE SEQUENCE [LARGE SCALE GENOMIC DNA]</scope>
    <source>
        <strain evidence="2">cv. 10/8</strain>
        <tissue evidence="1">Leaf</tissue>
    </source>
</reference>
<organism evidence="1 2">
    <name type="scientific">Trifolium medium</name>
    <dbReference type="NCBI Taxonomy" id="97028"/>
    <lineage>
        <taxon>Eukaryota</taxon>
        <taxon>Viridiplantae</taxon>
        <taxon>Streptophyta</taxon>
        <taxon>Embryophyta</taxon>
        <taxon>Tracheophyta</taxon>
        <taxon>Spermatophyta</taxon>
        <taxon>Magnoliopsida</taxon>
        <taxon>eudicotyledons</taxon>
        <taxon>Gunneridae</taxon>
        <taxon>Pentapetalae</taxon>
        <taxon>rosids</taxon>
        <taxon>fabids</taxon>
        <taxon>Fabales</taxon>
        <taxon>Fabaceae</taxon>
        <taxon>Papilionoideae</taxon>
        <taxon>50 kb inversion clade</taxon>
        <taxon>NPAAA clade</taxon>
        <taxon>Hologalegina</taxon>
        <taxon>IRL clade</taxon>
        <taxon>Trifolieae</taxon>
        <taxon>Trifolium</taxon>
    </lineage>
</organism>
<sequence length="24" mass="2692">VTCAARRAGLFRAFWFLVPALRAV</sequence>
<dbReference type="AlphaFoldDB" id="A0A392UVS0"/>
<dbReference type="Proteomes" id="UP000265520">
    <property type="component" value="Unassembled WGS sequence"/>
</dbReference>
<comment type="caution">
    <text evidence="1">The sequence shown here is derived from an EMBL/GenBank/DDBJ whole genome shotgun (WGS) entry which is preliminary data.</text>
</comment>
<evidence type="ECO:0000313" key="1">
    <source>
        <dbReference type="EMBL" id="MCI79283.1"/>
    </source>
</evidence>
<proteinExistence type="predicted"/>
<accession>A0A392UVS0</accession>
<dbReference type="EMBL" id="LXQA010970434">
    <property type="protein sequence ID" value="MCI79283.1"/>
    <property type="molecule type" value="Genomic_DNA"/>
</dbReference>
<evidence type="ECO:0000313" key="2">
    <source>
        <dbReference type="Proteomes" id="UP000265520"/>
    </source>
</evidence>
<feature type="non-terminal residue" evidence="1">
    <location>
        <position position="1"/>
    </location>
</feature>
<keyword evidence="2" id="KW-1185">Reference proteome</keyword>